<sequence>MEATERETTINWSEADDIATVDTFSRKVMTRCKKLGYKIIEEHRLVGQSRIVGITFECPIRAISFRNPVKKKRVLTDEQRKTLSTRLKNSRSKV</sequence>
<organism evidence="1">
    <name type="scientific">viral metagenome</name>
    <dbReference type="NCBI Taxonomy" id="1070528"/>
    <lineage>
        <taxon>unclassified sequences</taxon>
        <taxon>metagenomes</taxon>
        <taxon>organismal metagenomes</taxon>
    </lineage>
</organism>
<name>A0A6H1ZW91_9ZZZZ</name>
<protein>
    <submittedName>
        <fullName evidence="1">Uncharacterized protein</fullName>
    </submittedName>
</protein>
<proteinExistence type="predicted"/>
<reference evidence="1" key="1">
    <citation type="submission" date="2020-03" db="EMBL/GenBank/DDBJ databases">
        <title>The deep terrestrial virosphere.</title>
        <authorList>
            <person name="Holmfeldt K."/>
            <person name="Nilsson E."/>
            <person name="Simone D."/>
            <person name="Lopez-Fernandez M."/>
            <person name="Wu X."/>
            <person name="de Brujin I."/>
            <person name="Lundin D."/>
            <person name="Andersson A."/>
            <person name="Bertilsson S."/>
            <person name="Dopson M."/>
        </authorList>
    </citation>
    <scope>NUCLEOTIDE SEQUENCE</scope>
    <source>
        <strain evidence="1">TM448A02287</strain>
    </source>
</reference>
<accession>A0A6H1ZW91</accession>
<dbReference type="EMBL" id="MT144286">
    <property type="protein sequence ID" value="QJA51749.1"/>
    <property type="molecule type" value="Genomic_DNA"/>
</dbReference>
<dbReference type="AlphaFoldDB" id="A0A6H1ZW91"/>
<gene>
    <name evidence="1" type="ORF">TM448A02287_0017</name>
</gene>
<evidence type="ECO:0000313" key="1">
    <source>
        <dbReference type="EMBL" id="QJA51749.1"/>
    </source>
</evidence>